<organism evidence="1 2">
    <name type="scientific">Pseudomonas phage MR5</name>
    <dbReference type="NCBI Taxonomy" id="2711172"/>
    <lineage>
        <taxon>Viruses</taxon>
        <taxon>Duplodnaviria</taxon>
        <taxon>Heunggongvirae</taxon>
        <taxon>Uroviricota</taxon>
        <taxon>Caudoviricetes</taxon>
        <taxon>Autographivirales</taxon>
        <taxon>Autoscriptoviridae</taxon>
        <taxon>Krylovirinae</taxon>
        <taxon>Mojovirus</taxon>
        <taxon>Mojovirus MR5</taxon>
    </lineage>
</organism>
<name>A0A6M3TCX5_9CAUD</name>
<protein>
    <submittedName>
        <fullName evidence="1">Uncharacterized protein</fullName>
    </submittedName>
</protein>
<evidence type="ECO:0000313" key="1">
    <source>
        <dbReference type="EMBL" id="QJD54824.1"/>
    </source>
</evidence>
<gene>
    <name evidence="1" type="ORF">PssvBMR5_gp56</name>
</gene>
<reference evidence="1 2" key="1">
    <citation type="journal article" date="2020" name="Microb. Biotechnol.">
        <title>Phage biocontrol to combat Pseudomonas syringae pathogens causing disease in cherry.</title>
        <authorList>
            <person name="Rabiey M."/>
            <person name="Roy S.R."/>
            <person name="Holtappels D."/>
            <person name="Franceschetti L."/>
            <person name="Quilty B.J."/>
            <person name="Creeth R."/>
            <person name="Sundin G.W."/>
            <person name="Wagemans J."/>
            <person name="Lavigne R."/>
            <person name="Jackson R.W."/>
        </authorList>
    </citation>
    <scope>NUCLEOTIDE SEQUENCE [LARGE SCALE GENOMIC DNA]</scope>
</reference>
<accession>A0A6M3TCX5</accession>
<evidence type="ECO:0000313" key="2">
    <source>
        <dbReference type="Proteomes" id="UP000501738"/>
    </source>
</evidence>
<dbReference type="EMBL" id="MT104468">
    <property type="protein sequence ID" value="QJD54824.1"/>
    <property type="molecule type" value="Genomic_DNA"/>
</dbReference>
<proteinExistence type="predicted"/>
<keyword evidence="2" id="KW-1185">Reference proteome</keyword>
<sequence length="80" mass="9030">MSLELQITKPSGVEYYKIADRYTAAFPVTQDRVRGVYETPQYVVDKTETEIRVRVTVYTQSNVALGGTLKIAGMTEQKII</sequence>
<dbReference type="Proteomes" id="UP000501738">
    <property type="component" value="Segment"/>
</dbReference>